<keyword evidence="9" id="KW-1185">Reference proteome</keyword>
<evidence type="ECO:0000313" key="8">
    <source>
        <dbReference type="EMBL" id="RLZ07547.1"/>
    </source>
</evidence>
<evidence type="ECO:0000256" key="3">
    <source>
        <dbReference type="ARBA" id="ARBA00022801"/>
    </source>
</evidence>
<dbReference type="Pfam" id="PF01435">
    <property type="entry name" value="Peptidase_M48"/>
    <property type="match status" value="1"/>
</dbReference>
<dbReference type="PANTHER" id="PTHR22726">
    <property type="entry name" value="METALLOENDOPEPTIDASE OMA1"/>
    <property type="match status" value="1"/>
</dbReference>
<gene>
    <name evidence="8" type="ORF">EAH69_11285</name>
</gene>
<dbReference type="PANTHER" id="PTHR22726:SF1">
    <property type="entry name" value="METALLOENDOPEPTIDASE OMA1, MITOCHONDRIAL"/>
    <property type="match status" value="1"/>
</dbReference>
<keyword evidence="3 6" id="KW-0378">Hydrolase</keyword>
<evidence type="ECO:0000313" key="9">
    <source>
        <dbReference type="Proteomes" id="UP000275348"/>
    </source>
</evidence>
<dbReference type="GO" id="GO:0046872">
    <property type="term" value="F:metal ion binding"/>
    <property type="evidence" value="ECO:0007669"/>
    <property type="project" value="UniProtKB-KW"/>
</dbReference>
<comment type="cofactor">
    <cofactor evidence="6">
        <name>Zn(2+)</name>
        <dbReference type="ChEBI" id="CHEBI:29105"/>
    </cofactor>
    <text evidence="6">Binds 1 zinc ion per subunit.</text>
</comment>
<evidence type="ECO:0000256" key="5">
    <source>
        <dbReference type="ARBA" id="ARBA00023049"/>
    </source>
</evidence>
<keyword evidence="1 6" id="KW-0645">Protease</keyword>
<evidence type="ECO:0000256" key="1">
    <source>
        <dbReference type="ARBA" id="ARBA00022670"/>
    </source>
</evidence>
<dbReference type="InterPro" id="IPR001915">
    <property type="entry name" value="Peptidase_M48"/>
</dbReference>
<name>A0A3L9M308_9FLAO</name>
<dbReference type="Proteomes" id="UP000275348">
    <property type="component" value="Unassembled WGS sequence"/>
</dbReference>
<protein>
    <submittedName>
        <fullName evidence="8">M48 family peptidase</fullName>
    </submittedName>
</protein>
<evidence type="ECO:0000256" key="2">
    <source>
        <dbReference type="ARBA" id="ARBA00022723"/>
    </source>
</evidence>
<dbReference type="OrthoDB" id="9810445at2"/>
<dbReference type="GO" id="GO:0051603">
    <property type="term" value="P:proteolysis involved in protein catabolic process"/>
    <property type="evidence" value="ECO:0007669"/>
    <property type="project" value="TreeGrafter"/>
</dbReference>
<evidence type="ECO:0000256" key="6">
    <source>
        <dbReference type="RuleBase" id="RU003983"/>
    </source>
</evidence>
<accession>A0A3L9M308</accession>
<keyword evidence="2" id="KW-0479">Metal-binding</keyword>
<sequence>MQKGGSSSIKFLVAAAIVIFSVVKYFASSEVNEITGEKQYISLSKEQEVAMGINSAPQMAQEFGGLSQNSQYQQLVKSIGEKIVKTSDAGKTQYPFQFYVLADQRTVNAFALPGGPIFITEALLTRLQNEDQLAGVLGHEIGHVIARHSAEQMSKQELTQGIAGAAGVAAGDVNSAYYAQVVANMVNMKYGREDELESDDLGVRFMIQAGYDPTALIGVMHILEEASGGSNVPEYQSSHPSPANRRAKIEASIEKYKNSF</sequence>
<dbReference type="AlphaFoldDB" id="A0A3L9M308"/>
<dbReference type="GO" id="GO:0016020">
    <property type="term" value="C:membrane"/>
    <property type="evidence" value="ECO:0007669"/>
    <property type="project" value="TreeGrafter"/>
</dbReference>
<dbReference type="EMBL" id="RDOJ01000017">
    <property type="protein sequence ID" value="RLZ07547.1"/>
    <property type="molecule type" value="Genomic_DNA"/>
</dbReference>
<organism evidence="8 9">
    <name type="scientific">Faecalibacter macacae</name>
    <dbReference type="NCBI Taxonomy" id="1859289"/>
    <lineage>
        <taxon>Bacteria</taxon>
        <taxon>Pseudomonadati</taxon>
        <taxon>Bacteroidota</taxon>
        <taxon>Flavobacteriia</taxon>
        <taxon>Flavobacteriales</taxon>
        <taxon>Weeksellaceae</taxon>
        <taxon>Faecalibacter</taxon>
    </lineage>
</organism>
<dbReference type="Gene3D" id="3.30.2010.10">
    <property type="entry name" value="Metalloproteases ('zincins'), catalytic domain"/>
    <property type="match status" value="1"/>
</dbReference>
<dbReference type="InterPro" id="IPR051156">
    <property type="entry name" value="Mito/Outer_Membr_Metalloprot"/>
</dbReference>
<reference evidence="8 9" key="1">
    <citation type="submission" date="2018-10" db="EMBL/GenBank/DDBJ databases">
        <authorList>
            <person name="Chen X."/>
        </authorList>
    </citation>
    <scope>NUCLEOTIDE SEQUENCE [LARGE SCALE GENOMIC DNA]</scope>
    <source>
        <strain evidence="8 9">YIM 102668</strain>
    </source>
</reference>
<comment type="caution">
    <text evidence="8">The sequence shown here is derived from an EMBL/GenBank/DDBJ whole genome shotgun (WGS) entry which is preliminary data.</text>
</comment>
<evidence type="ECO:0000256" key="4">
    <source>
        <dbReference type="ARBA" id="ARBA00022833"/>
    </source>
</evidence>
<feature type="domain" description="Peptidase M48" evidence="7">
    <location>
        <begin position="73"/>
        <end position="251"/>
    </location>
</feature>
<proteinExistence type="inferred from homology"/>
<keyword evidence="4 6" id="KW-0862">Zinc</keyword>
<dbReference type="RefSeq" id="WP_121935313.1">
    <property type="nucleotide sequence ID" value="NZ_RDOJ01000017.1"/>
</dbReference>
<evidence type="ECO:0000259" key="7">
    <source>
        <dbReference type="Pfam" id="PF01435"/>
    </source>
</evidence>
<keyword evidence="5 6" id="KW-0482">Metalloprotease</keyword>
<dbReference type="GO" id="GO:0004222">
    <property type="term" value="F:metalloendopeptidase activity"/>
    <property type="evidence" value="ECO:0007669"/>
    <property type="project" value="InterPro"/>
</dbReference>
<comment type="similarity">
    <text evidence="6">Belongs to the peptidase M48 family.</text>
</comment>